<dbReference type="PANTHER" id="PTHR14136:SF17">
    <property type="entry name" value="BTB_POZ DOMAIN-CONTAINING PROTEIN KCTD9"/>
    <property type="match status" value="1"/>
</dbReference>
<dbReference type="PANTHER" id="PTHR14136">
    <property type="entry name" value="BTB_POZ DOMAIN-CONTAINING PROTEIN KCTD9"/>
    <property type="match status" value="1"/>
</dbReference>
<proteinExistence type="predicted"/>
<dbReference type="Pfam" id="PF22735">
    <property type="entry name" value="NNH3"/>
    <property type="match status" value="1"/>
</dbReference>
<dbReference type="SUPFAM" id="SSF52540">
    <property type="entry name" value="P-loop containing nucleoside triphosphate hydrolases"/>
    <property type="match status" value="1"/>
</dbReference>
<dbReference type="Gene3D" id="2.160.20.80">
    <property type="entry name" value="E3 ubiquitin-protein ligase SopA"/>
    <property type="match status" value="1"/>
</dbReference>
<reference evidence="2" key="2">
    <citation type="journal article" date="2021" name="Mar. Drugs">
        <title>Genome Reduction and Secondary Metabolism of the Marine Sponge-Associated Cyanobacterium Leptothoe.</title>
        <authorList>
            <person name="Konstantinou D."/>
            <person name="Popin R.V."/>
            <person name="Fewer D.P."/>
            <person name="Sivonen K."/>
            <person name="Gkelis S."/>
        </authorList>
    </citation>
    <scope>NUCLEOTIDE SEQUENCE</scope>
    <source>
        <strain evidence="2">TAU-MAC 1115</strain>
    </source>
</reference>
<sequence>MTYSLWKFLNTDIKDLFSLDTVSEAADATGTVMKLAKTLEDKEIQEIAPWIEQGASLLDVLNTPEAELVESLLPFAKIATGLLKVYLIKSKKNFTFSECVILVAINAYSESLRGFLRNAEKEVSKQSKVAASVLADIEKFTLPEDKAKKTLLCFHRSSLAEHLSTLMRERLQTAGFSNEKASRLSNRATWNTHRYLTKAWNELPDEKLKFNVNSLAEWKTEQRKYDSIDTYLKEYISPNPTDPTRKSRWQVFDEPFTFKEIYVPLKVQPLTRNGDHDKTKRQIDLESWVKLLLDDPDRQNQVLFVQAGPGRGKSVFCRVFANAIRHQFFPIWIPILIRLRDIIRLQNSLEETLRNTIWADFVRSDTGWLTDNNTRFLFFLDGFDELLMEGRTSGGLELFLRQIGQFQRDCTSPEMGHRVIVTGRTLALQNVERTLPNNLERVEILPMGDGEKRQWLNRWSALAGQEKANQFLDFLEDKKCPPRLKGSINETGLAQEPLLLYLLAAMHRDNELNLDTFANADGIKAKILIYQKSLKWVLTKQRSEQFNLELTELQADALYRILTEAGLCVIQSGGECASITMIEKRLRNDNEANELLEAAQERLKENPLRNALAVFYLQPGSKGEGSVEFAHKSFSEFLCAERIKQVIEDWTNIIEKKHRSKFEISDDTLHREIYDLLGTPVLTEEIVEYLFELLHSSDQFQPLILFSRLQSFYLQWCKKDFINQSLEENFPQQKMLQLQKLNVSTGMQLVDIYAGLNVLIILFKLHAAAQHIDYPNLPNGASPAALSFHPCQDLDNDEDNRLLNIIYYADSLDLGTFSKIVGPHLIRANLSRANLTRANFESANIKSANLARANLEGANLYSANLASANLYSANLASAFLYSANLSRANLSSTNLTNANLTNANLESANLIRANLTRANLTGVNLASANLASANLSDISWDATVDWTNVAGLKTAINIPKKLQQNLRKLRLLGPKSKSPNYSDTVK</sequence>
<dbReference type="EMBL" id="JADOES010000071">
    <property type="protein sequence ID" value="MBT9317998.1"/>
    <property type="molecule type" value="Genomic_DNA"/>
</dbReference>
<gene>
    <name evidence="2" type="ORF">IXB50_21520</name>
</gene>
<dbReference type="SUPFAM" id="SSF141571">
    <property type="entry name" value="Pentapeptide repeat-like"/>
    <property type="match status" value="1"/>
</dbReference>
<dbReference type="Proteomes" id="UP000717364">
    <property type="component" value="Unassembled WGS sequence"/>
</dbReference>
<accession>A0A947GMG0</accession>
<keyword evidence="3" id="KW-1185">Reference proteome</keyword>
<comment type="caution">
    <text evidence="2">The sequence shown here is derived from an EMBL/GenBank/DDBJ whole genome shotgun (WGS) entry which is preliminary data.</text>
</comment>
<dbReference type="InterPro" id="IPR054568">
    <property type="entry name" value="NNH3"/>
</dbReference>
<evidence type="ECO:0000313" key="3">
    <source>
        <dbReference type="Proteomes" id="UP000717364"/>
    </source>
</evidence>
<evidence type="ECO:0000313" key="2">
    <source>
        <dbReference type="EMBL" id="MBT9317998.1"/>
    </source>
</evidence>
<evidence type="ECO:0000259" key="1">
    <source>
        <dbReference type="Pfam" id="PF22735"/>
    </source>
</evidence>
<feature type="domain" description="NACHT N-terminal Helical" evidence="1">
    <location>
        <begin position="44"/>
        <end position="258"/>
    </location>
</feature>
<dbReference type="InterPro" id="IPR001646">
    <property type="entry name" value="5peptide_repeat"/>
</dbReference>
<organism evidence="2 3">
    <name type="scientific">Leptothoe spongobia TAU-MAC 1115</name>
    <dbReference type="NCBI Taxonomy" id="1967444"/>
    <lineage>
        <taxon>Bacteria</taxon>
        <taxon>Bacillati</taxon>
        <taxon>Cyanobacteriota</taxon>
        <taxon>Cyanophyceae</taxon>
        <taxon>Nodosilineales</taxon>
        <taxon>Cymatolegaceae</taxon>
        <taxon>Leptothoe</taxon>
        <taxon>Leptothoe spongobia</taxon>
    </lineage>
</organism>
<dbReference type="RefSeq" id="WP_215611059.1">
    <property type="nucleotide sequence ID" value="NZ_JADOES010000071.1"/>
</dbReference>
<reference evidence="2" key="1">
    <citation type="submission" date="2020-11" db="EMBL/GenBank/DDBJ databases">
        <authorList>
            <person name="Konstantinou D."/>
            <person name="Gkelis S."/>
            <person name="Popin R."/>
            <person name="Fewer D."/>
            <person name="Sivonen K."/>
        </authorList>
    </citation>
    <scope>NUCLEOTIDE SEQUENCE</scope>
    <source>
        <strain evidence="2">TAU-MAC 1115</strain>
    </source>
</reference>
<dbReference type="AlphaFoldDB" id="A0A947GMG0"/>
<dbReference type="InterPro" id="IPR051082">
    <property type="entry name" value="Pentapeptide-BTB/POZ_domain"/>
</dbReference>
<dbReference type="Gene3D" id="3.40.50.300">
    <property type="entry name" value="P-loop containing nucleotide triphosphate hydrolases"/>
    <property type="match status" value="1"/>
</dbReference>
<protein>
    <submittedName>
        <fullName evidence="2">Pentapeptide repeat-containing protein</fullName>
    </submittedName>
</protein>
<dbReference type="InterPro" id="IPR027417">
    <property type="entry name" value="P-loop_NTPase"/>
</dbReference>
<dbReference type="Pfam" id="PF00805">
    <property type="entry name" value="Pentapeptide"/>
    <property type="match status" value="2"/>
</dbReference>
<name>A0A947GMG0_9CYAN</name>